<proteinExistence type="predicted"/>
<dbReference type="AlphaFoldDB" id="A0A6C0EY26"/>
<protein>
    <submittedName>
        <fullName evidence="1">Uncharacterized protein</fullName>
    </submittedName>
</protein>
<dbReference type="EMBL" id="MN738931">
    <property type="protein sequence ID" value="QHT32145.1"/>
    <property type="molecule type" value="Genomic_DNA"/>
</dbReference>
<evidence type="ECO:0000313" key="1">
    <source>
        <dbReference type="EMBL" id="QHT32145.1"/>
    </source>
</evidence>
<reference evidence="1" key="1">
    <citation type="journal article" date="2020" name="Nature">
        <title>Giant virus diversity and host interactions through global metagenomics.</title>
        <authorList>
            <person name="Schulz F."/>
            <person name="Roux S."/>
            <person name="Paez-Espino D."/>
            <person name="Jungbluth S."/>
            <person name="Walsh D.A."/>
            <person name="Denef V.J."/>
            <person name="McMahon K.D."/>
            <person name="Konstantinidis K.T."/>
            <person name="Eloe-Fadrosh E.A."/>
            <person name="Kyrpides N.C."/>
            <person name="Woyke T."/>
        </authorList>
    </citation>
    <scope>NUCLEOTIDE SEQUENCE</scope>
    <source>
        <strain evidence="1">GVMAG-M-3300009159-65</strain>
    </source>
</reference>
<organism evidence="1">
    <name type="scientific">viral metagenome</name>
    <dbReference type="NCBI Taxonomy" id="1070528"/>
    <lineage>
        <taxon>unclassified sequences</taxon>
        <taxon>metagenomes</taxon>
        <taxon>organismal metagenomes</taxon>
    </lineage>
</organism>
<accession>A0A6C0EY26</accession>
<name>A0A6C0EY26_9ZZZZ</name>
<sequence length="344" mass="41041">MEYDIENVEHLKRIDKEQEQILLELIKRQEKVTHFTRIILAHDLHKKITTERYSTIPLLGGVLDVNIFFTKHVLFSTVKRLLKKYDYESNRNELIIFSPFFEKLPKTYNDTVDKAHIEMADYIDTLNKDSDLISLGEFKFLPPSININYQEAKYFFQKEIDNYAHKQKEKKEYLPPLSNLFVNNVLYLANHIHGSTEYKDKTKLKTVKIPRKFELYRLMVTSFGYVGICTIQNFIHIRDRMIEHINKHFKPEQPNVYEFVGIENKENKENKELKKQNKIKTEKHKVKIIKNILKMSYEDAICRNKSHATELETYVESPIANVNYSHKCTIPRIHHFTEDRNIVF</sequence>